<evidence type="ECO:0000313" key="1">
    <source>
        <dbReference type="EMBL" id="KAE8721573.1"/>
    </source>
</evidence>
<reference evidence="1" key="1">
    <citation type="submission" date="2019-09" db="EMBL/GenBank/DDBJ databases">
        <title>Draft genome information of white flower Hibiscus syriacus.</title>
        <authorList>
            <person name="Kim Y.-M."/>
        </authorList>
    </citation>
    <scope>NUCLEOTIDE SEQUENCE [LARGE SCALE GENOMIC DNA]</scope>
    <source>
        <strain evidence="1">YM2019G1</strain>
    </source>
</reference>
<organism evidence="1 2">
    <name type="scientific">Hibiscus syriacus</name>
    <name type="common">Rose of Sharon</name>
    <dbReference type="NCBI Taxonomy" id="106335"/>
    <lineage>
        <taxon>Eukaryota</taxon>
        <taxon>Viridiplantae</taxon>
        <taxon>Streptophyta</taxon>
        <taxon>Embryophyta</taxon>
        <taxon>Tracheophyta</taxon>
        <taxon>Spermatophyta</taxon>
        <taxon>Magnoliopsida</taxon>
        <taxon>eudicotyledons</taxon>
        <taxon>Gunneridae</taxon>
        <taxon>Pentapetalae</taxon>
        <taxon>rosids</taxon>
        <taxon>malvids</taxon>
        <taxon>Malvales</taxon>
        <taxon>Malvaceae</taxon>
        <taxon>Malvoideae</taxon>
        <taxon>Hibiscus</taxon>
    </lineage>
</organism>
<accession>A0A6A3BXZ4</accession>
<evidence type="ECO:0000313" key="2">
    <source>
        <dbReference type="Proteomes" id="UP000436088"/>
    </source>
</evidence>
<dbReference type="GO" id="GO:2000134">
    <property type="term" value="P:negative regulation of G1/S transition of mitotic cell cycle"/>
    <property type="evidence" value="ECO:0007669"/>
    <property type="project" value="TreeGrafter"/>
</dbReference>
<dbReference type="EMBL" id="VEPZ02000616">
    <property type="protein sequence ID" value="KAE8721573.1"/>
    <property type="molecule type" value="Genomic_DNA"/>
</dbReference>
<name>A0A6A3BXZ4_HIBSY</name>
<dbReference type="PANTHER" id="PTHR13742:SF17">
    <property type="entry name" value="RE32990P-RELATED"/>
    <property type="match status" value="1"/>
</dbReference>
<dbReference type="PANTHER" id="PTHR13742">
    <property type="entry name" value="RETINOBLASTOMA-ASSOCIATED PROTEIN RB -RELATED"/>
    <property type="match status" value="1"/>
</dbReference>
<dbReference type="GO" id="GO:0005667">
    <property type="term" value="C:transcription regulator complex"/>
    <property type="evidence" value="ECO:0007669"/>
    <property type="project" value="TreeGrafter"/>
</dbReference>
<dbReference type="GO" id="GO:0006357">
    <property type="term" value="P:regulation of transcription by RNA polymerase II"/>
    <property type="evidence" value="ECO:0007669"/>
    <property type="project" value="InterPro"/>
</dbReference>
<dbReference type="GO" id="GO:0030154">
    <property type="term" value="P:cell differentiation"/>
    <property type="evidence" value="ECO:0007669"/>
    <property type="project" value="TreeGrafter"/>
</dbReference>
<dbReference type="AlphaFoldDB" id="A0A6A3BXZ4"/>
<dbReference type="InterPro" id="IPR028309">
    <property type="entry name" value="RB_fam"/>
</dbReference>
<dbReference type="Proteomes" id="UP000436088">
    <property type="component" value="Unassembled WGS sequence"/>
</dbReference>
<keyword evidence="2" id="KW-1185">Reference proteome</keyword>
<dbReference type="GO" id="GO:0000785">
    <property type="term" value="C:chromatin"/>
    <property type="evidence" value="ECO:0007669"/>
    <property type="project" value="TreeGrafter"/>
</dbReference>
<proteinExistence type="predicted"/>
<sequence length="85" mass="9517">MPGSPKVTSFPSLPDMSPMKVSAKHNVYVSPLRASKMDALISHSSRSYYACVGEYPCLSEPVERPNLHQQSLEWYSEDQSGTQLR</sequence>
<comment type="caution">
    <text evidence="1">The sequence shown here is derived from an EMBL/GenBank/DDBJ whole genome shotgun (WGS) entry which is preliminary data.</text>
</comment>
<gene>
    <name evidence="1" type="ORF">F3Y22_tig00015498pilonHSYRG00070</name>
</gene>
<dbReference type="GO" id="GO:0000977">
    <property type="term" value="F:RNA polymerase II transcription regulatory region sequence-specific DNA binding"/>
    <property type="evidence" value="ECO:0007669"/>
    <property type="project" value="TreeGrafter"/>
</dbReference>
<protein>
    <submittedName>
        <fullName evidence="1">Uncharacterized protein</fullName>
    </submittedName>
</protein>